<proteinExistence type="inferred from homology"/>
<evidence type="ECO:0000256" key="1">
    <source>
        <dbReference type="ARBA" id="ARBA00044755"/>
    </source>
</evidence>
<sequence length="162" mass="17466">MQRDKNRQIWRNTMLGKNKSTSSSEDARTNVNTIIGEGAVFDGNLSAPDTIRIDGIINGNCSCEKKLILGSAGQIKGNIYAQDLVISGKVDGDISATGKLELLSTGKINGNIIAKSLVIDENASFDGRCTMAVSLPDHSSNVVTDEKKDDKSDKKEKYKSEN</sequence>
<dbReference type="PANTHER" id="PTHR35024:SF4">
    <property type="entry name" value="POLYMER-FORMING CYTOSKELETAL PROTEIN"/>
    <property type="match status" value="1"/>
</dbReference>
<comment type="caution">
    <text evidence="3">The sequence shown here is derived from an EMBL/GenBank/DDBJ whole genome shotgun (WGS) entry which is preliminary data.</text>
</comment>
<dbReference type="EMBL" id="RAYQ01000010">
    <property type="protein sequence ID" value="RKI91361.1"/>
    <property type="molecule type" value="Genomic_DNA"/>
</dbReference>
<dbReference type="AlphaFoldDB" id="A0A3A9AUY1"/>
<accession>A0A3A9AUY1</accession>
<dbReference type="InterPro" id="IPR007607">
    <property type="entry name" value="BacA/B"/>
</dbReference>
<protein>
    <submittedName>
        <fullName evidence="3">Polymer-forming cytoskeletal protein</fullName>
    </submittedName>
</protein>
<dbReference type="Proteomes" id="UP000280696">
    <property type="component" value="Unassembled WGS sequence"/>
</dbReference>
<feature type="compositionally biased region" description="Basic and acidic residues" evidence="2">
    <location>
        <begin position="144"/>
        <end position="162"/>
    </location>
</feature>
<evidence type="ECO:0000256" key="2">
    <source>
        <dbReference type="SAM" id="MobiDB-lite"/>
    </source>
</evidence>
<organism evidence="3 4">
    <name type="scientific">Parablautia intestinalis</name>
    <dbReference type="NCBI Taxonomy" id="2320100"/>
    <lineage>
        <taxon>Bacteria</taxon>
        <taxon>Bacillati</taxon>
        <taxon>Bacillota</taxon>
        <taxon>Clostridia</taxon>
        <taxon>Lachnospirales</taxon>
        <taxon>Lachnospiraceae</taxon>
        <taxon>Parablautia</taxon>
    </lineage>
</organism>
<dbReference type="OrthoDB" id="9802488at2"/>
<reference evidence="3 4" key="1">
    <citation type="submission" date="2018-09" db="EMBL/GenBank/DDBJ databases">
        <title>Murine metabolic-syndrome-specific gut microbial biobank.</title>
        <authorList>
            <person name="Liu C."/>
        </authorList>
    </citation>
    <scope>NUCLEOTIDE SEQUENCE [LARGE SCALE GENOMIC DNA]</scope>
    <source>
        <strain evidence="3 4">0.1xD8-82</strain>
    </source>
</reference>
<gene>
    <name evidence="3" type="ORF">D7V94_10725</name>
</gene>
<dbReference type="PANTHER" id="PTHR35024">
    <property type="entry name" value="HYPOTHETICAL CYTOSOLIC PROTEIN"/>
    <property type="match status" value="1"/>
</dbReference>
<comment type="similarity">
    <text evidence="1">Belongs to the bactofilin family.</text>
</comment>
<keyword evidence="4" id="KW-1185">Reference proteome</keyword>
<evidence type="ECO:0000313" key="4">
    <source>
        <dbReference type="Proteomes" id="UP000280696"/>
    </source>
</evidence>
<dbReference type="Pfam" id="PF04519">
    <property type="entry name" value="Bactofilin"/>
    <property type="match status" value="1"/>
</dbReference>
<evidence type="ECO:0000313" key="3">
    <source>
        <dbReference type="EMBL" id="RKI91361.1"/>
    </source>
</evidence>
<name>A0A3A9AUY1_9FIRM</name>
<feature type="region of interest" description="Disordered" evidence="2">
    <location>
        <begin position="139"/>
        <end position="162"/>
    </location>
</feature>